<feature type="domain" description="ATPase AAA-type core" evidence="1">
    <location>
        <begin position="250"/>
        <end position="376"/>
    </location>
</feature>
<evidence type="ECO:0000259" key="1">
    <source>
        <dbReference type="Pfam" id="PF13304"/>
    </source>
</evidence>
<gene>
    <name evidence="2" type="ORF">J5A53_01560</name>
</gene>
<dbReference type="GO" id="GO:0016887">
    <property type="term" value="F:ATP hydrolysis activity"/>
    <property type="evidence" value="ECO:0007669"/>
    <property type="project" value="InterPro"/>
</dbReference>
<feature type="domain" description="ATPase AAA-type core" evidence="1">
    <location>
        <begin position="47"/>
        <end position="147"/>
    </location>
</feature>
<dbReference type="RefSeq" id="WP_014847811.1">
    <property type="nucleotide sequence ID" value="NZ_CP040007.1"/>
</dbReference>
<dbReference type="AlphaFoldDB" id="A0AB37I369"/>
<name>A0AB37I369_9ACTN</name>
<dbReference type="Proteomes" id="UP000677180">
    <property type="component" value="Chromosome"/>
</dbReference>
<organism evidence="2 3">
    <name type="scientific">Arachnia propionica</name>
    <dbReference type="NCBI Taxonomy" id="1750"/>
    <lineage>
        <taxon>Bacteria</taxon>
        <taxon>Bacillati</taxon>
        <taxon>Actinomycetota</taxon>
        <taxon>Actinomycetes</taxon>
        <taxon>Propionibacteriales</taxon>
        <taxon>Propionibacteriaceae</taxon>
        <taxon>Arachnia</taxon>
    </lineage>
</organism>
<evidence type="ECO:0000313" key="3">
    <source>
        <dbReference type="Proteomes" id="UP000677180"/>
    </source>
</evidence>
<dbReference type="PANTHER" id="PTHR40396">
    <property type="entry name" value="ATPASE-LIKE PROTEIN"/>
    <property type="match status" value="1"/>
</dbReference>
<dbReference type="Pfam" id="PF13304">
    <property type="entry name" value="AAA_21"/>
    <property type="match status" value="2"/>
</dbReference>
<dbReference type="InterPro" id="IPR027417">
    <property type="entry name" value="P-loop_NTPase"/>
</dbReference>
<reference evidence="2" key="1">
    <citation type="submission" date="2021-03" db="EMBL/GenBank/DDBJ databases">
        <title>Human Oral Microbial Genomes.</title>
        <authorList>
            <person name="Johnston C.D."/>
            <person name="Chen T."/>
            <person name="Dewhirst F.E."/>
        </authorList>
    </citation>
    <scope>NUCLEOTIDE SEQUENCE</scope>
    <source>
        <strain evidence="2">F0714</strain>
    </source>
</reference>
<dbReference type="EMBL" id="CP072385">
    <property type="protein sequence ID" value="QUC11418.1"/>
    <property type="molecule type" value="Genomic_DNA"/>
</dbReference>
<accession>A0AB37I369</accession>
<dbReference type="InterPro" id="IPR003959">
    <property type="entry name" value="ATPase_AAA_core"/>
</dbReference>
<evidence type="ECO:0000313" key="2">
    <source>
        <dbReference type="EMBL" id="QUC11418.1"/>
    </source>
</evidence>
<dbReference type="PANTHER" id="PTHR40396:SF1">
    <property type="entry name" value="ATPASE AAA-TYPE CORE DOMAIN-CONTAINING PROTEIN"/>
    <property type="match status" value="1"/>
</dbReference>
<dbReference type="Gene3D" id="3.40.50.300">
    <property type="entry name" value="P-loop containing nucleotide triphosphate hydrolases"/>
    <property type="match status" value="1"/>
</dbReference>
<protein>
    <submittedName>
        <fullName evidence="2">AAA family ATPase</fullName>
    </submittedName>
</protein>
<dbReference type="GO" id="GO:0005524">
    <property type="term" value="F:ATP binding"/>
    <property type="evidence" value="ECO:0007669"/>
    <property type="project" value="InterPro"/>
</dbReference>
<proteinExistence type="predicted"/>
<sequence length="442" mass="48880">MLLLSFTAQNHKSLRDEAILELARPSLNGVRPKGGQTWASSVYPAAGIFGANASGKSTILDALRYAVTAVRSSASEWLSRDRMPRAPFRLGPDHTKAPSRYELEFVHEDTRFAYGFEVDEAGVAREWLADWPSSRRRSLFTREREQVSYGRGVRSVGLLASGELLLSRAIRLGHEPLAAIGRALVAGCEFVPLGDLQRRARIEAIVDDLSKGKSTTELIKTVLRIADVGIADVTLREEAIPPEVVDKLNRLNKAFEYLVQDTDDEGSGEPLPDDEDASDLPEPAIEAVIRGLEFDHGYGAEPFSMYDESDGTLAWLALAIPAIDRLRKGGLFVVDELGSSLHPHLAEALIGFFQNPEINTRDAQILFTSHDFYLISNQSSLDFEKGQIWFTEKERDGATELFSLADFKPHHGDNVAKRYLEGRYGAVPSLAPSLVHLLTQPR</sequence>
<dbReference type="SUPFAM" id="SSF52540">
    <property type="entry name" value="P-loop containing nucleoside triphosphate hydrolases"/>
    <property type="match status" value="1"/>
</dbReference>